<name>A0AAJ5VD07_MICMQ</name>
<accession>A0AAJ5VD07</accession>
<dbReference type="Proteomes" id="UP001214756">
    <property type="component" value="Chromosome"/>
</dbReference>
<gene>
    <name evidence="1" type="ORF">PWF71_04625</name>
</gene>
<protein>
    <recommendedName>
        <fullName evidence="3">ESAT-6-like protein</fullName>
    </recommendedName>
</protein>
<sequence>MGDGFTVETGALRADGALWEGWGDALAEGAASISDQFEYWAFSDQPGFENLRDEYFAAAADLRQKVQDGSRIMQAMGKRLEQIATIYENVEDENRLDIQGA</sequence>
<dbReference type="RefSeq" id="WP_255163860.1">
    <property type="nucleotide sequence ID" value="NZ_CBDRLE010000003.1"/>
</dbReference>
<dbReference type="EMBL" id="CP118606">
    <property type="protein sequence ID" value="WEF21965.1"/>
    <property type="molecule type" value="Genomic_DNA"/>
</dbReference>
<dbReference type="GeneID" id="87014948"/>
<proteinExistence type="predicted"/>
<evidence type="ECO:0000313" key="1">
    <source>
        <dbReference type="EMBL" id="WEF21965.1"/>
    </source>
</evidence>
<reference evidence="1" key="1">
    <citation type="submission" date="2023-02" db="EMBL/GenBank/DDBJ databases">
        <title>Genome sequence of Microbacterium liquefaciens B1075.</title>
        <authorList>
            <person name="Cao J."/>
            <person name="Li X."/>
        </authorList>
    </citation>
    <scope>NUCLEOTIDE SEQUENCE</scope>
    <source>
        <strain evidence="1">B1075</strain>
    </source>
</reference>
<dbReference type="AlphaFoldDB" id="A0AAJ5VD07"/>
<evidence type="ECO:0008006" key="3">
    <source>
        <dbReference type="Google" id="ProtNLM"/>
    </source>
</evidence>
<evidence type="ECO:0000313" key="2">
    <source>
        <dbReference type="Proteomes" id="UP001214756"/>
    </source>
</evidence>
<organism evidence="1 2">
    <name type="scientific">Microbacterium maritypicum</name>
    <name type="common">Microbacterium liquefaciens</name>
    <dbReference type="NCBI Taxonomy" id="33918"/>
    <lineage>
        <taxon>Bacteria</taxon>
        <taxon>Bacillati</taxon>
        <taxon>Actinomycetota</taxon>
        <taxon>Actinomycetes</taxon>
        <taxon>Micrococcales</taxon>
        <taxon>Microbacteriaceae</taxon>
        <taxon>Microbacterium</taxon>
    </lineage>
</organism>